<protein>
    <submittedName>
        <fullName evidence="1">Uncharacterized protein</fullName>
    </submittedName>
</protein>
<evidence type="ECO:0000313" key="1">
    <source>
        <dbReference type="EMBL" id="GAU87241.1"/>
    </source>
</evidence>
<comment type="caution">
    <text evidence="1">The sequence shown here is derived from an EMBL/GenBank/DDBJ whole genome shotgun (WGS) entry which is preliminary data.</text>
</comment>
<dbReference type="Proteomes" id="UP000186922">
    <property type="component" value="Unassembled WGS sequence"/>
</dbReference>
<accession>A0A1D1UCM3</accession>
<proteinExistence type="predicted"/>
<reference evidence="1 2" key="1">
    <citation type="journal article" date="2016" name="Nat. Commun.">
        <title>Extremotolerant tardigrade genome and improved radiotolerance of human cultured cells by tardigrade-unique protein.</title>
        <authorList>
            <person name="Hashimoto T."/>
            <person name="Horikawa D.D."/>
            <person name="Saito Y."/>
            <person name="Kuwahara H."/>
            <person name="Kozuka-Hata H."/>
            <person name="Shin-I T."/>
            <person name="Minakuchi Y."/>
            <person name="Ohishi K."/>
            <person name="Motoyama A."/>
            <person name="Aizu T."/>
            <person name="Enomoto A."/>
            <person name="Kondo K."/>
            <person name="Tanaka S."/>
            <person name="Hara Y."/>
            <person name="Koshikawa S."/>
            <person name="Sagara H."/>
            <person name="Miura T."/>
            <person name="Yokobori S."/>
            <person name="Miyagawa K."/>
            <person name="Suzuki Y."/>
            <person name="Kubo T."/>
            <person name="Oyama M."/>
            <person name="Kohara Y."/>
            <person name="Fujiyama A."/>
            <person name="Arakawa K."/>
            <person name="Katayama T."/>
            <person name="Toyoda A."/>
            <person name="Kunieda T."/>
        </authorList>
    </citation>
    <scope>NUCLEOTIDE SEQUENCE [LARGE SCALE GENOMIC DNA]</scope>
    <source>
        <strain evidence="1 2">YOKOZUNA-1</strain>
    </source>
</reference>
<organism evidence="1 2">
    <name type="scientific">Ramazzottius varieornatus</name>
    <name type="common">Water bear</name>
    <name type="synonym">Tardigrade</name>
    <dbReference type="NCBI Taxonomy" id="947166"/>
    <lineage>
        <taxon>Eukaryota</taxon>
        <taxon>Metazoa</taxon>
        <taxon>Ecdysozoa</taxon>
        <taxon>Tardigrada</taxon>
        <taxon>Eutardigrada</taxon>
        <taxon>Parachela</taxon>
        <taxon>Hypsibioidea</taxon>
        <taxon>Ramazzottiidae</taxon>
        <taxon>Ramazzottius</taxon>
    </lineage>
</organism>
<name>A0A1D1UCM3_RAMVA</name>
<gene>
    <name evidence="1" type="primary">RvY_00123</name>
    <name evidence="1" type="synonym">RvY_00123.2</name>
    <name evidence="1" type="ORF">RvY_00123-2</name>
</gene>
<keyword evidence="2" id="KW-1185">Reference proteome</keyword>
<dbReference type="AlphaFoldDB" id="A0A1D1UCM3"/>
<evidence type="ECO:0000313" key="2">
    <source>
        <dbReference type="Proteomes" id="UP000186922"/>
    </source>
</evidence>
<sequence length="100" mass="11124">MVTSASSVRVFLAVFPTSISNLSPDSWKKLLFSCAANSEHSLACCGIWRKKIAVYDSIPDHCLLLLIRLIQLMKQAGVFGYILLRWSTSQNESRCSSLCP</sequence>
<dbReference type="EMBL" id="BDGG01000001">
    <property type="protein sequence ID" value="GAU87241.1"/>
    <property type="molecule type" value="Genomic_DNA"/>
</dbReference>